<comment type="similarity">
    <text evidence="1">Belongs to the AB hydrolase superfamily.</text>
</comment>
<keyword evidence="2" id="KW-0378">Hydrolase</keyword>
<dbReference type="OrthoDB" id="190201at2759"/>
<evidence type="ECO:0000313" key="4">
    <source>
        <dbReference type="EMBL" id="GCB76545.1"/>
    </source>
</evidence>
<reference evidence="4 5" key="1">
    <citation type="journal article" date="2018" name="Nat. Ecol. Evol.">
        <title>Shark genomes provide insights into elasmobranch evolution and the origin of vertebrates.</title>
        <authorList>
            <person name="Hara Y"/>
            <person name="Yamaguchi K"/>
            <person name="Onimaru K"/>
            <person name="Kadota M"/>
            <person name="Koyanagi M"/>
            <person name="Keeley SD"/>
            <person name="Tatsumi K"/>
            <person name="Tanaka K"/>
            <person name="Motone F"/>
            <person name="Kageyama Y"/>
            <person name="Nozu R"/>
            <person name="Adachi N"/>
            <person name="Nishimura O"/>
            <person name="Nakagawa R"/>
            <person name="Tanegashima C"/>
            <person name="Kiyatake I"/>
            <person name="Matsumoto R"/>
            <person name="Murakumo K"/>
            <person name="Nishida K"/>
            <person name="Terakita A"/>
            <person name="Kuratani S"/>
            <person name="Sato K"/>
            <person name="Hyodo S Kuraku.S."/>
        </authorList>
    </citation>
    <scope>NUCLEOTIDE SEQUENCE [LARGE SCALE GENOMIC DNA]</scope>
</reference>
<dbReference type="OMA" id="PAGTSYH"/>
<dbReference type="InterPro" id="IPR000073">
    <property type="entry name" value="AB_hydrolase_1"/>
</dbReference>
<dbReference type="Gene3D" id="3.40.50.1820">
    <property type="entry name" value="alpha/beta hydrolase"/>
    <property type="match status" value="1"/>
</dbReference>
<sequence>LCCELSFPVPWGHIAAKAWNHPRGRPVLCLHGWADNANTFDRLIPLLPEEFYYVAFDFPGHGVSSHRPPGIPYYFTEYVADMRRVTDALNWNRFSILSHSMGANVGGLFCSIFPKLVDKLIILDGYGFYPIAADAVQEQLQKAIDELLKLEKEPGSPRVYTPDGALKRLLQGNESVSEESAKILLQRGSTEPTPLRITTEQCLKLQKNITAAVLLIGAKDGLLKDEKWNPNKPPFSLILEGYHSLANQFRLEKVEGTHHVHLNQPDRVAGIISEFLRMGVSSKL</sequence>
<dbReference type="InterPro" id="IPR050266">
    <property type="entry name" value="AB_hydrolase_sf"/>
</dbReference>
<dbReference type="SUPFAM" id="SSF53474">
    <property type="entry name" value="alpha/beta-Hydrolases"/>
    <property type="match status" value="1"/>
</dbReference>
<dbReference type="AlphaFoldDB" id="A0A401PTV9"/>
<name>A0A401PTV9_SCYTO</name>
<evidence type="ECO:0000313" key="5">
    <source>
        <dbReference type="Proteomes" id="UP000288216"/>
    </source>
</evidence>
<organism evidence="4 5">
    <name type="scientific">Scyliorhinus torazame</name>
    <name type="common">Cloudy catshark</name>
    <name type="synonym">Catulus torazame</name>
    <dbReference type="NCBI Taxonomy" id="75743"/>
    <lineage>
        <taxon>Eukaryota</taxon>
        <taxon>Metazoa</taxon>
        <taxon>Chordata</taxon>
        <taxon>Craniata</taxon>
        <taxon>Vertebrata</taxon>
        <taxon>Chondrichthyes</taxon>
        <taxon>Elasmobranchii</taxon>
        <taxon>Galeomorphii</taxon>
        <taxon>Galeoidea</taxon>
        <taxon>Carcharhiniformes</taxon>
        <taxon>Scyliorhinidae</taxon>
        <taxon>Scyliorhinus</taxon>
    </lineage>
</organism>
<evidence type="ECO:0000256" key="2">
    <source>
        <dbReference type="ARBA" id="ARBA00022801"/>
    </source>
</evidence>
<feature type="non-terminal residue" evidence="4">
    <location>
        <position position="1"/>
    </location>
</feature>
<dbReference type="GO" id="GO:0016787">
    <property type="term" value="F:hydrolase activity"/>
    <property type="evidence" value="ECO:0007669"/>
    <property type="project" value="UniProtKB-KW"/>
</dbReference>
<gene>
    <name evidence="4" type="ORF">scyTo_0019901</name>
</gene>
<dbReference type="Pfam" id="PF00561">
    <property type="entry name" value="Abhydrolase_1"/>
    <property type="match status" value="1"/>
</dbReference>
<dbReference type="Proteomes" id="UP000288216">
    <property type="component" value="Unassembled WGS sequence"/>
</dbReference>
<keyword evidence="5" id="KW-1185">Reference proteome</keyword>
<dbReference type="PANTHER" id="PTHR43798:SF14">
    <property type="entry name" value="SERINE HYDROLASE-LIKE PROTEIN DDB_G0286239"/>
    <property type="match status" value="1"/>
</dbReference>
<dbReference type="GO" id="GO:0016020">
    <property type="term" value="C:membrane"/>
    <property type="evidence" value="ECO:0007669"/>
    <property type="project" value="TreeGrafter"/>
</dbReference>
<protein>
    <recommendedName>
        <fullName evidence="3">AB hydrolase-1 domain-containing protein</fullName>
    </recommendedName>
</protein>
<dbReference type="STRING" id="75743.A0A401PTV9"/>
<dbReference type="EMBL" id="BFAA01015298">
    <property type="protein sequence ID" value="GCB76545.1"/>
    <property type="molecule type" value="Genomic_DNA"/>
</dbReference>
<dbReference type="InterPro" id="IPR029058">
    <property type="entry name" value="AB_hydrolase_fold"/>
</dbReference>
<evidence type="ECO:0000259" key="3">
    <source>
        <dbReference type="Pfam" id="PF00561"/>
    </source>
</evidence>
<evidence type="ECO:0000256" key="1">
    <source>
        <dbReference type="ARBA" id="ARBA00008645"/>
    </source>
</evidence>
<proteinExistence type="inferred from homology"/>
<dbReference type="PANTHER" id="PTHR43798">
    <property type="entry name" value="MONOACYLGLYCEROL LIPASE"/>
    <property type="match status" value="1"/>
</dbReference>
<feature type="domain" description="AB hydrolase-1" evidence="3">
    <location>
        <begin position="26"/>
        <end position="125"/>
    </location>
</feature>
<accession>A0A401PTV9</accession>
<comment type="caution">
    <text evidence="4">The sequence shown here is derived from an EMBL/GenBank/DDBJ whole genome shotgun (WGS) entry which is preliminary data.</text>
</comment>